<accession>A0A1E3H4T7</accession>
<organism evidence="1 2">
    <name type="scientific">Methylobrevis pamukkalensis</name>
    <dbReference type="NCBI Taxonomy" id="1439726"/>
    <lineage>
        <taxon>Bacteria</taxon>
        <taxon>Pseudomonadati</taxon>
        <taxon>Pseudomonadota</taxon>
        <taxon>Alphaproteobacteria</taxon>
        <taxon>Hyphomicrobiales</taxon>
        <taxon>Pleomorphomonadaceae</taxon>
        <taxon>Methylobrevis</taxon>
    </lineage>
</organism>
<evidence type="ECO:0000313" key="1">
    <source>
        <dbReference type="EMBL" id="ODN71165.1"/>
    </source>
</evidence>
<reference evidence="1 2" key="1">
    <citation type="submission" date="2016-07" db="EMBL/GenBank/DDBJ databases">
        <title>Draft Genome Sequence of Methylobrevis pamukkalensis PK2.</title>
        <authorList>
            <person name="Vasilenko O.V."/>
            <person name="Doronina N.V."/>
            <person name="Shmareva M.N."/>
            <person name="Tarlachkov S.V."/>
            <person name="Mustakhimov I."/>
            <person name="Trotsenko Y.A."/>
        </authorList>
    </citation>
    <scope>NUCLEOTIDE SEQUENCE [LARGE SCALE GENOMIC DNA]</scope>
    <source>
        <strain evidence="1 2">PK2</strain>
    </source>
</reference>
<dbReference type="Proteomes" id="UP000094622">
    <property type="component" value="Unassembled WGS sequence"/>
</dbReference>
<dbReference type="AlphaFoldDB" id="A0A1E3H4T7"/>
<proteinExistence type="predicted"/>
<comment type="caution">
    <text evidence="1">The sequence shown here is derived from an EMBL/GenBank/DDBJ whole genome shotgun (WGS) entry which is preliminary data.</text>
</comment>
<evidence type="ECO:0008006" key="3">
    <source>
        <dbReference type="Google" id="ProtNLM"/>
    </source>
</evidence>
<protein>
    <recommendedName>
        <fullName evidence="3">Calx-beta domain protein</fullName>
    </recommendedName>
</protein>
<name>A0A1E3H4T7_9HYPH</name>
<dbReference type="EMBL" id="MCRJ01000027">
    <property type="protein sequence ID" value="ODN71165.1"/>
    <property type="molecule type" value="Genomic_DNA"/>
</dbReference>
<gene>
    <name evidence="1" type="ORF">A6302_01454</name>
</gene>
<evidence type="ECO:0000313" key="2">
    <source>
        <dbReference type="Proteomes" id="UP000094622"/>
    </source>
</evidence>
<sequence length="153" mass="15605">MGTWYCLHASGTAVNLTDTTDETVMRSVTVPGGAPGIHGCVLVWALWSYTNSATAKTIRVRSGGLTGDIIVEIAPTTTATIITTRVIGMAGSLTSQVSFQASDADGIGTGSSGVTTGGQDYGADVVIAFTGQPGSTSANINLLRSEVWILHAA</sequence>
<keyword evidence="2" id="KW-1185">Reference proteome</keyword>